<dbReference type="InterPro" id="IPR036869">
    <property type="entry name" value="J_dom_sf"/>
</dbReference>
<dbReference type="InterPro" id="IPR029024">
    <property type="entry name" value="TerB-like"/>
</dbReference>
<name>A0AAX2UIM6_9BACT</name>
<reference evidence="2 3" key="1">
    <citation type="submission" date="2019-05" db="EMBL/GenBank/DDBJ databases">
        <title>Draft genomes of eight strains of Campylobacter helveticus isolated from cats and a dog in New Zealand.</title>
        <authorList>
            <person name="Bojanic K."/>
            <person name="Midwinter A.C."/>
            <person name="Biggs P.J."/>
            <person name="Acke E."/>
            <person name="Cornelius A.J."/>
            <person name="Marshall J.C."/>
        </authorList>
    </citation>
    <scope>NUCLEOTIDE SEQUENCE [LARGE SCALE GENOMIC DNA]</scope>
    <source>
        <strain evidence="2 3">ACP123b</strain>
    </source>
</reference>
<proteinExistence type="predicted"/>
<dbReference type="CDD" id="cd07316">
    <property type="entry name" value="terB_like_DjlA"/>
    <property type="match status" value="1"/>
</dbReference>
<evidence type="ECO:0000313" key="2">
    <source>
        <dbReference type="EMBL" id="TNB56673.1"/>
    </source>
</evidence>
<dbReference type="KEGG" id="chv:CHELV3228_0798"/>
<dbReference type="PANTHER" id="PTHR24074">
    <property type="entry name" value="CO-CHAPERONE PROTEIN DJLA"/>
    <property type="match status" value="1"/>
</dbReference>
<dbReference type="PRINTS" id="PR00625">
    <property type="entry name" value="JDOMAIN"/>
</dbReference>
<dbReference type="Gene3D" id="1.10.287.110">
    <property type="entry name" value="DnaJ domain"/>
    <property type="match status" value="1"/>
</dbReference>
<evidence type="ECO:0000259" key="1">
    <source>
        <dbReference type="PROSITE" id="PS50076"/>
    </source>
</evidence>
<dbReference type="SUPFAM" id="SSF158682">
    <property type="entry name" value="TerB-like"/>
    <property type="match status" value="1"/>
</dbReference>
<dbReference type="Proteomes" id="UP000306813">
    <property type="component" value="Unassembled WGS sequence"/>
</dbReference>
<dbReference type="SMART" id="SM00271">
    <property type="entry name" value="DnaJ"/>
    <property type="match status" value="1"/>
</dbReference>
<accession>A0AAX2UIM6</accession>
<sequence length="258" mass="29546">MSGILLVVLVALVFYLYYKKWGKSEFLNSASRGAKGFARGFASGVMQERAEELKRRMNYYVIALLAKIAKSDGRVSQKEAEMISELLDANAKGEKERAFLKASFNEHKENLDDVFEVAKDFLKEVPLPKNERLNVLRVLVFMALIDGEFNAKKRELLEQIARAFNIAKMELDAFIENLSRLKSPKKELSENEAYELLGLSIGANLSEVKKQYRILAKKYHPDILNANNVSEEELKMGVEKFQKINEAYELLKKKLNKE</sequence>
<dbReference type="CDD" id="cd06257">
    <property type="entry name" value="DnaJ"/>
    <property type="match status" value="1"/>
</dbReference>
<dbReference type="Pfam" id="PF05099">
    <property type="entry name" value="TerB"/>
    <property type="match status" value="1"/>
</dbReference>
<dbReference type="InterPro" id="IPR001623">
    <property type="entry name" value="DnaJ_domain"/>
</dbReference>
<comment type="caution">
    <text evidence="2">The sequence shown here is derived from an EMBL/GenBank/DDBJ whole genome shotgun (WGS) entry which is preliminary data.</text>
</comment>
<dbReference type="InterPro" id="IPR050817">
    <property type="entry name" value="DjlA_DnaK_co-chaperone"/>
</dbReference>
<dbReference type="Pfam" id="PF00226">
    <property type="entry name" value="DnaJ"/>
    <property type="match status" value="1"/>
</dbReference>
<evidence type="ECO:0000313" key="3">
    <source>
        <dbReference type="Proteomes" id="UP000306813"/>
    </source>
</evidence>
<dbReference type="PROSITE" id="PS50076">
    <property type="entry name" value="DNAJ_2"/>
    <property type="match status" value="1"/>
</dbReference>
<feature type="domain" description="J" evidence="1">
    <location>
        <begin position="192"/>
        <end position="258"/>
    </location>
</feature>
<dbReference type="GeneID" id="52036701"/>
<dbReference type="EMBL" id="VDBS01000052">
    <property type="protein sequence ID" value="TNB56673.1"/>
    <property type="molecule type" value="Genomic_DNA"/>
</dbReference>
<dbReference type="Gene3D" id="1.10.3680.10">
    <property type="entry name" value="TerB-like"/>
    <property type="match status" value="1"/>
</dbReference>
<organism evidence="2 3">
    <name type="scientific">Campylobacter helveticus</name>
    <dbReference type="NCBI Taxonomy" id="28898"/>
    <lineage>
        <taxon>Bacteria</taxon>
        <taxon>Pseudomonadati</taxon>
        <taxon>Campylobacterota</taxon>
        <taxon>Epsilonproteobacteria</taxon>
        <taxon>Campylobacterales</taxon>
        <taxon>Campylobacteraceae</taxon>
        <taxon>Campylobacter</taxon>
    </lineage>
</organism>
<protein>
    <submittedName>
        <fullName evidence="2">Molecular chaperone DjiA</fullName>
    </submittedName>
</protein>
<dbReference type="SUPFAM" id="SSF46565">
    <property type="entry name" value="Chaperone J-domain"/>
    <property type="match status" value="1"/>
</dbReference>
<dbReference type="AlphaFoldDB" id="A0AAX2UIM6"/>
<dbReference type="InterPro" id="IPR007791">
    <property type="entry name" value="DjlA_N"/>
</dbReference>
<dbReference type="RefSeq" id="WP_082199641.1">
    <property type="nucleotide sequence ID" value="NZ_CP020478.1"/>
</dbReference>
<gene>
    <name evidence="2" type="ORF">FDW42_06980</name>
</gene>